<feature type="transmembrane region" description="Helical" evidence="7">
    <location>
        <begin position="440"/>
        <end position="460"/>
    </location>
</feature>
<gene>
    <name evidence="9" type="ORF">ACJMK2_012139</name>
</gene>
<evidence type="ECO:0000256" key="2">
    <source>
        <dbReference type="ARBA" id="ARBA00022448"/>
    </source>
</evidence>
<feature type="domain" description="Major facilitator superfamily (MFS) profile" evidence="8">
    <location>
        <begin position="125"/>
        <end position="558"/>
    </location>
</feature>
<feature type="transmembrane region" description="Helical" evidence="7">
    <location>
        <begin position="466"/>
        <end position="486"/>
    </location>
</feature>
<dbReference type="InterPro" id="IPR020846">
    <property type="entry name" value="MFS_dom"/>
</dbReference>
<feature type="transmembrane region" description="Helical" evidence="7">
    <location>
        <begin position="535"/>
        <end position="554"/>
    </location>
</feature>
<evidence type="ECO:0000256" key="5">
    <source>
        <dbReference type="ARBA" id="ARBA00022989"/>
    </source>
</evidence>
<keyword evidence="5 7" id="KW-1133">Transmembrane helix</keyword>
<proteinExistence type="predicted"/>
<comment type="subcellular location">
    <subcellularLocation>
        <location evidence="1">Membrane</location>
        <topology evidence="1">Multi-pass membrane protein</topology>
    </subcellularLocation>
</comment>
<dbReference type="Proteomes" id="UP001634394">
    <property type="component" value="Unassembled WGS sequence"/>
</dbReference>
<dbReference type="EMBL" id="JBJQND010000013">
    <property type="protein sequence ID" value="KAL3857471.1"/>
    <property type="molecule type" value="Genomic_DNA"/>
</dbReference>
<evidence type="ECO:0000256" key="4">
    <source>
        <dbReference type="ARBA" id="ARBA00022847"/>
    </source>
</evidence>
<feature type="transmembrane region" description="Helical" evidence="7">
    <location>
        <begin position="271"/>
        <end position="298"/>
    </location>
</feature>
<dbReference type="PANTHER" id="PTHR11662:SF399">
    <property type="entry name" value="FI19708P1-RELATED"/>
    <property type="match status" value="1"/>
</dbReference>
<dbReference type="CDD" id="cd17318">
    <property type="entry name" value="MFS_SLC17"/>
    <property type="match status" value="1"/>
</dbReference>
<evidence type="ECO:0000256" key="6">
    <source>
        <dbReference type="ARBA" id="ARBA00023136"/>
    </source>
</evidence>
<dbReference type="Pfam" id="PF07690">
    <property type="entry name" value="MFS_1"/>
    <property type="match status" value="1"/>
</dbReference>
<dbReference type="GO" id="GO:0015293">
    <property type="term" value="F:symporter activity"/>
    <property type="evidence" value="ECO:0007669"/>
    <property type="project" value="UniProtKB-KW"/>
</dbReference>
<reference evidence="9 10" key="1">
    <citation type="submission" date="2024-11" db="EMBL/GenBank/DDBJ databases">
        <title>Chromosome-level genome assembly of the freshwater bivalve Anodonta woodiana.</title>
        <authorList>
            <person name="Chen X."/>
        </authorList>
    </citation>
    <scope>NUCLEOTIDE SEQUENCE [LARGE SCALE GENOMIC DNA]</scope>
    <source>
        <strain evidence="9">MN2024</strain>
        <tissue evidence="9">Gills</tissue>
    </source>
</reference>
<keyword evidence="6 7" id="KW-0472">Membrane</keyword>
<dbReference type="PANTHER" id="PTHR11662">
    <property type="entry name" value="SOLUTE CARRIER FAMILY 17"/>
    <property type="match status" value="1"/>
</dbReference>
<feature type="transmembrane region" description="Helical" evidence="7">
    <location>
        <begin position="211"/>
        <end position="230"/>
    </location>
</feature>
<feature type="transmembrane region" description="Helical" evidence="7">
    <location>
        <begin position="493"/>
        <end position="523"/>
    </location>
</feature>
<protein>
    <recommendedName>
        <fullName evidence="8">Major facilitator superfamily (MFS) profile domain-containing protein</fullName>
    </recommendedName>
</protein>
<keyword evidence="2" id="KW-0813">Transport</keyword>
<dbReference type="InterPro" id="IPR011701">
    <property type="entry name" value="MFS"/>
</dbReference>
<dbReference type="FunFam" id="1.20.1250.20:FF:000003">
    <property type="entry name" value="Solute carrier family 17 member 3"/>
    <property type="match status" value="1"/>
</dbReference>
<name>A0ABD3V8D6_SINWO</name>
<evidence type="ECO:0000313" key="10">
    <source>
        <dbReference type="Proteomes" id="UP001634394"/>
    </source>
</evidence>
<evidence type="ECO:0000259" key="8">
    <source>
        <dbReference type="PROSITE" id="PS50850"/>
    </source>
</evidence>
<keyword evidence="3 7" id="KW-0812">Transmembrane</keyword>
<evidence type="ECO:0000256" key="7">
    <source>
        <dbReference type="SAM" id="Phobius"/>
    </source>
</evidence>
<organism evidence="9 10">
    <name type="scientific">Sinanodonta woodiana</name>
    <name type="common">Chinese pond mussel</name>
    <name type="synonym">Anodonta woodiana</name>
    <dbReference type="NCBI Taxonomy" id="1069815"/>
    <lineage>
        <taxon>Eukaryota</taxon>
        <taxon>Metazoa</taxon>
        <taxon>Spiralia</taxon>
        <taxon>Lophotrochozoa</taxon>
        <taxon>Mollusca</taxon>
        <taxon>Bivalvia</taxon>
        <taxon>Autobranchia</taxon>
        <taxon>Heteroconchia</taxon>
        <taxon>Palaeoheterodonta</taxon>
        <taxon>Unionida</taxon>
        <taxon>Unionoidea</taxon>
        <taxon>Unionidae</taxon>
        <taxon>Unioninae</taxon>
        <taxon>Sinanodonta</taxon>
    </lineage>
</organism>
<dbReference type="PROSITE" id="PS50850">
    <property type="entry name" value="MFS"/>
    <property type="match status" value="1"/>
</dbReference>
<keyword evidence="4" id="KW-0769">Symport</keyword>
<feature type="transmembrane region" description="Helical" evidence="7">
    <location>
        <begin position="304"/>
        <end position="325"/>
    </location>
</feature>
<dbReference type="SUPFAM" id="SSF103473">
    <property type="entry name" value="MFS general substrate transporter"/>
    <property type="match status" value="1"/>
</dbReference>
<dbReference type="InterPro" id="IPR036259">
    <property type="entry name" value="MFS_trans_sf"/>
</dbReference>
<evidence type="ECO:0000256" key="1">
    <source>
        <dbReference type="ARBA" id="ARBA00004141"/>
    </source>
</evidence>
<feature type="transmembrane region" description="Helical" evidence="7">
    <location>
        <begin position="60"/>
        <end position="78"/>
    </location>
</feature>
<feature type="transmembrane region" description="Helical" evidence="7">
    <location>
        <begin position="407"/>
        <end position="428"/>
    </location>
</feature>
<feature type="transmembrane region" description="Helical" evidence="7">
    <location>
        <begin position="236"/>
        <end position="259"/>
    </location>
</feature>
<feature type="transmembrane region" description="Helical" evidence="7">
    <location>
        <begin position="366"/>
        <end position="387"/>
    </location>
</feature>
<evidence type="ECO:0000313" key="9">
    <source>
        <dbReference type="EMBL" id="KAL3857471.1"/>
    </source>
</evidence>
<accession>A0ABD3V8D6</accession>
<dbReference type="GO" id="GO:0016020">
    <property type="term" value="C:membrane"/>
    <property type="evidence" value="ECO:0007669"/>
    <property type="project" value="UniProtKB-SubCell"/>
</dbReference>
<keyword evidence="10" id="KW-1185">Reference proteome</keyword>
<comment type="caution">
    <text evidence="9">The sequence shown here is derived from an EMBL/GenBank/DDBJ whole genome shotgun (WGS) entry which is preliminary data.</text>
</comment>
<sequence>METGDGNTEQCKRKDDETRDALLQKQAEKKDKQCDKNRLNPNDLKPDDPVPCFCSKRWQFAYLAFFAMFWLYVHRVNLSMAIVCMVKQEGPLEDVSKDEVDNITINSNTTKFSGSYLYSKTQTVSVLSNYLSNLPTSTDSSHIVQEESEEGESIQKGCQTAFKTIAGENKGAEFDWSKTDQTGLLSCYFYGCIFTQIPGGYLATRFGGKHIVTAAVLISSLSTLLVPLCARTHMYIVYVLRVITGFAGGALIPSIVTMISHWAPPQDRGKLNSFVMSGFITGTFVTLSSSGLLCAYGFDDGWGSVFYIHGIGSLIFLPFWCYLVASTPDEHRGIVASEKIYILQNRKTVQKVDRTPWKEIFTSRPFYAVLIAHFCYNWTFYSIITLLPTYMKEVLKFDVKQNGAFSSLPFISMALSINTAGHLADFMISKKCFSIIAVRRILQTISFLGSGTCFVLIGFTSCDTRLFAVALLSICTIFEGLSLGGFGVNHMDFAGVFAGTVFGICNSVANTTGIVAPMVAGIMTQYGTQEEWRNFFYLTAGLNISGAVVFAASARATPERWANVGTTVKEAEECEALT</sequence>
<dbReference type="AlphaFoldDB" id="A0ABD3V8D6"/>
<dbReference type="InterPro" id="IPR050382">
    <property type="entry name" value="MFS_Na/Anion_cotransporter"/>
</dbReference>
<dbReference type="Gene3D" id="1.20.1250.20">
    <property type="entry name" value="MFS general substrate transporter like domains"/>
    <property type="match status" value="2"/>
</dbReference>
<evidence type="ECO:0000256" key="3">
    <source>
        <dbReference type="ARBA" id="ARBA00022692"/>
    </source>
</evidence>